<dbReference type="SMART" id="SM01326">
    <property type="entry name" value="PTEN_C2"/>
    <property type="match status" value="1"/>
</dbReference>
<proteinExistence type="predicted"/>
<dbReference type="AlphaFoldDB" id="A0A8S1K799"/>
<feature type="compositionally biased region" description="Basic and acidic residues" evidence="1">
    <location>
        <begin position="369"/>
        <end position="380"/>
    </location>
</feature>
<feature type="domain" description="Phosphatase tensin-type" evidence="2">
    <location>
        <begin position="1"/>
        <end position="151"/>
    </location>
</feature>
<dbReference type="InterPro" id="IPR029023">
    <property type="entry name" value="Tensin_phosphatase"/>
</dbReference>
<dbReference type="PANTHER" id="PTHR45734">
    <property type="entry name" value="TENSIN"/>
    <property type="match status" value="1"/>
</dbReference>
<protein>
    <recommendedName>
        <fullName evidence="6">Phosphatidylinositol-3,4,5-trisphosphate 3-phosphatase</fullName>
    </recommendedName>
</protein>
<evidence type="ECO:0000256" key="1">
    <source>
        <dbReference type="SAM" id="MobiDB-lite"/>
    </source>
</evidence>
<dbReference type="EMBL" id="CAJJDM010000012">
    <property type="protein sequence ID" value="CAD8050697.1"/>
    <property type="molecule type" value="Genomic_DNA"/>
</dbReference>
<dbReference type="PANTHER" id="PTHR45734:SF10">
    <property type="entry name" value="BLISTERY, ISOFORM A"/>
    <property type="match status" value="1"/>
</dbReference>
<evidence type="ECO:0000313" key="5">
    <source>
        <dbReference type="Proteomes" id="UP000688137"/>
    </source>
</evidence>
<evidence type="ECO:0000313" key="4">
    <source>
        <dbReference type="EMBL" id="CAD8050697.1"/>
    </source>
</evidence>
<comment type="caution">
    <text evidence="4">The sequence shown here is derived from an EMBL/GenBank/DDBJ whole genome shotgun (WGS) entry which is preliminary data.</text>
</comment>
<keyword evidence="5" id="KW-1185">Reference proteome</keyword>
<dbReference type="Pfam" id="PF10409">
    <property type="entry name" value="PTEN_C2"/>
    <property type="match status" value="1"/>
</dbReference>
<feature type="domain" description="C2 tensin-type" evidence="3">
    <location>
        <begin position="156"/>
        <end position="278"/>
    </location>
</feature>
<organism evidence="4 5">
    <name type="scientific">Paramecium primaurelia</name>
    <dbReference type="NCBI Taxonomy" id="5886"/>
    <lineage>
        <taxon>Eukaryota</taxon>
        <taxon>Sar</taxon>
        <taxon>Alveolata</taxon>
        <taxon>Ciliophora</taxon>
        <taxon>Intramacronucleata</taxon>
        <taxon>Oligohymenophorea</taxon>
        <taxon>Peniculida</taxon>
        <taxon>Parameciidae</taxon>
        <taxon>Paramecium</taxon>
    </lineage>
</organism>
<dbReference type="PROSITE" id="PS51182">
    <property type="entry name" value="C2_TENSIN"/>
    <property type="match status" value="1"/>
</dbReference>
<evidence type="ECO:0000259" key="3">
    <source>
        <dbReference type="PROSITE" id="PS51182"/>
    </source>
</evidence>
<dbReference type="OMA" id="LNTCQMM"/>
<sequence>MKTLQQITDNVFWMPFPKQEYILQVSQYLNRKYGHHYYIWNLSEHDYTRELFQNQVSMHSYIGFACPPLYELLLICKCILEWIQHEGNIAIVHCQQNKGRSAILLSIFWCLVFKTSIEESFYIIAKALGLTSPLKSQLMYIHKYLQHLLSNGQLNTQIIKVKSVILSGIPKKFENFKPLFQVLDRKGILYEEKNQIIQKNEQCIFILPNLQISNDIVFRCKHITPENDLIPIFRFQIHTGFLFKNIIRFKGNDLDFQQSFDDDIYIDLVYLRGNENNNLHDSDKLNYDQQSLEGYQMIKQLLNTCQMMSLNIKFQLFQENDIFNQIQQNQQTIQQIQKYEQQEEPSEKNQRKNSQQEKENQQVIQNPIKQEDIYEKKEIENNDDDDDDEIII</sequence>
<evidence type="ECO:0008006" key="6">
    <source>
        <dbReference type="Google" id="ProtNLM"/>
    </source>
</evidence>
<feature type="region of interest" description="Disordered" evidence="1">
    <location>
        <begin position="340"/>
        <end position="392"/>
    </location>
</feature>
<dbReference type="InterPro" id="IPR014020">
    <property type="entry name" value="Tensin_C2-dom"/>
</dbReference>
<reference evidence="4" key="1">
    <citation type="submission" date="2021-01" db="EMBL/GenBank/DDBJ databases">
        <authorList>
            <consortium name="Genoscope - CEA"/>
            <person name="William W."/>
        </authorList>
    </citation>
    <scope>NUCLEOTIDE SEQUENCE</scope>
</reference>
<evidence type="ECO:0000259" key="2">
    <source>
        <dbReference type="PROSITE" id="PS51181"/>
    </source>
</evidence>
<dbReference type="InterPro" id="IPR051484">
    <property type="entry name" value="Tensin_PTEN_phosphatase"/>
</dbReference>
<dbReference type="PROSITE" id="PS51181">
    <property type="entry name" value="PPASE_TENSIN"/>
    <property type="match status" value="1"/>
</dbReference>
<feature type="compositionally biased region" description="Acidic residues" evidence="1">
    <location>
        <begin position="381"/>
        <end position="392"/>
    </location>
</feature>
<feature type="compositionally biased region" description="Basic and acidic residues" evidence="1">
    <location>
        <begin position="345"/>
        <end position="360"/>
    </location>
</feature>
<name>A0A8S1K799_PARPR</name>
<accession>A0A8S1K799</accession>
<dbReference type="Proteomes" id="UP000688137">
    <property type="component" value="Unassembled WGS sequence"/>
</dbReference>
<gene>
    <name evidence="4" type="ORF">PPRIM_AZ9-3.1.T0170187</name>
</gene>